<accession>A0AAU9XUZ6</accession>
<dbReference type="EMBL" id="CALNXJ010000068">
    <property type="protein sequence ID" value="CAH3158737.1"/>
    <property type="molecule type" value="Genomic_DNA"/>
</dbReference>
<evidence type="ECO:0000313" key="2">
    <source>
        <dbReference type="Proteomes" id="UP001159428"/>
    </source>
</evidence>
<keyword evidence="2" id="KW-1185">Reference proteome</keyword>
<organism evidence="1 2">
    <name type="scientific">Pocillopora meandrina</name>
    <dbReference type="NCBI Taxonomy" id="46732"/>
    <lineage>
        <taxon>Eukaryota</taxon>
        <taxon>Metazoa</taxon>
        <taxon>Cnidaria</taxon>
        <taxon>Anthozoa</taxon>
        <taxon>Hexacorallia</taxon>
        <taxon>Scleractinia</taxon>
        <taxon>Astrocoeniina</taxon>
        <taxon>Pocilloporidae</taxon>
        <taxon>Pocillopora</taxon>
    </lineage>
</organism>
<dbReference type="Proteomes" id="UP001159428">
    <property type="component" value="Unassembled WGS sequence"/>
</dbReference>
<dbReference type="AlphaFoldDB" id="A0AAU9XUZ6"/>
<evidence type="ECO:0000313" key="1">
    <source>
        <dbReference type="EMBL" id="CAH3158737.1"/>
    </source>
</evidence>
<comment type="caution">
    <text evidence="1">The sequence shown here is derived from an EMBL/GenBank/DDBJ whole genome shotgun (WGS) entry which is preliminary data.</text>
</comment>
<protein>
    <submittedName>
        <fullName evidence="1">Uncharacterized protein</fullName>
    </submittedName>
</protein>
<name>A0AAU9XUZ6_9CNID</name>
<reference evidence="1 2" key="1">
    <citation type="submission" date="2022-05" db="EMBL/GenBank/DDBJ databases">
        <authorList>
            <consortium name="Genoscope - CEA"/>
            <person name="William W."/>
        </authorList>
    </citation>
    <scope>NUCLEOTIDE SEQUENCE [LARGE SCALE GENOMIC DNA]</scope>
</reference>
<proteinExistence type="predicted"/>
<sequence length="299" mass="33547">MRSLFFHASMIGQEDPDAEESQSEEEGFAMRRIHKESVHILSLIPEENVPNLVSPFAIYRNGSNVHVCQVRGGLKTKTISNIPGPTEIAVTESGTVFVSSSKERSLFSLKEGDLFQGTENIHKVSGGSVGHCDGIKSRQNMPASLFAYRQDANDQKMHDQSTSSPEEDKQFAQYANVFRIDAKAKKEDLSGAFEGHVKHVEEVITFLNHHEHKALERTGKQNTNGPDFAIPRATRQSFLIVLESLTSLANTLTEIGHELLLYRIFFESMTILIVERARCVQDDMLRICQKDFSYFTGPN</sequence>
<gene>
    <name evidence="1" type="ORF">PMEA_00030632</name>
</gene>